<dbReference type="EMBL" id="CCYD01001572">
    <property type="protein sequence ID" value="CEG45331.1"/>
    <property type="molecule type" value="Genomic_DNA"/>
</dbReference>
<sequence length="456" mass="50582">MPSMLHATFKPTPPPNISRLPSRREMNNTEQIARQICKSTVLDPKNALLLMAIPDYEEYKLIQPYSCRSLTDRSKFVGDHDFITHHAPQEVNDFKMMASRDMGNLNRQRSILAPPSSKGLANTLSPRLNFQSASTVINDSKNPIWRKRVTPTQKVCWVLTDHGIQTLIGPKYRLKTRTSFFPLIASPRPQNLMSVDEPRVASTKSAISSNVAASPVYEVTQNDIEEGLADKKNLAALSLLDMSISKSSDISDSQREYLKDRKSLKYDREKIDSLRSSCEVSSDGAELLALAPYTGVSWEYNNGISENQKSNDRVDIVQRKPIDSSLAPICSELRHQRGHEALPSVPHHSAIILSPSSLNLGTLHSGQIYLFPMRIQNVGSKQERFRVNQVVATCAGAKASIAKANYHRESARLAPGLAAIITIVFSFQQVGRATGFVRVETEGLGVCDVEINGSVR</sequence>
<accession>A0A0N7L6V5</accession>
<evidence type="ECO:0000256" key="1">
    <source>
        <dbReference type="SAM" id="MobiDB-lite"/>
    </source>
</evidence>
<dbReference type="Pfam" id="PF14874">
    <property type="entry name" value="PapD-like"/>
    <property type="match status" value="1"/>
</dbReference>
<dbReference type="OMA" id="HNAQNIH"/>
<dbReference type="Proteomes" id="UP000054928">
    <property type="component" value="Unassembled WGS sequence"/>
</dbReference>
<keyword evidence="3" id="KW-1185">Reference proteome</keyword>
<evidence type="ECO:0008006" key="4">
    <source>
        <dbReference type="Google" id="ProtNLM"/>
    </source>
</evidence>
<dbReference type="GeneID" id="36396690"/>
<evidence type="ECO:0000313" key="3">
    <source>
        <dbReference type="Proteomes" id="UP000054928"/>
    </source>
</evidence>
<protein>
    <recommendedName>
        <fullName evidence="4">PapD-like</fullName>
    </recommendedName>
</protein>
<proteinExistence type="predicted"/>
<evidence type="ECO:0000313" key="2">
    <source>
        <dbReference type="EMBL" id="CEG45331.1"/>
    </source>
</evidence>
<reference evidence="3" key="1">
    <citation type="submission" date="2014-09" db="EMBL/GenBank/DDBJ databases">
        <authorList>
            <person name="Sharma Rahul"/>
            <person name="Thines Marco"/>
        </authorList>
    </citation>
    <scope>NUCLEOTIDE SEQUENCE [LARGE SCALE GENOMIC DNA]</scope>
</reference>
<dbReference type="AlphaFoldDB" id="A0A0N7L6V5"/>
<feature type="region of interest" description="Disordered" evidence="1">
    <location>
        <begin position="1"/>
        <end position="23"/>
    </location>
</feature>
<dbReference type="OrthoDB" id="74570at2759"/>
<organism evidence="2 3">
    <name type="scientific">Plasmopara halstedii</name>
    <name type="common">Downy mildew of sunflower</name>
    <dbReference type="NCBI Taxonomy" id="4781"/>
    <lineage>
        <taxon>Eukaryota</taxon>
        <taxon>Sar</taxon>
        <taxon>Stramenopiles</taxon>
        <taxon>Oomycota</taxon>
        <taxon>Peronosporomycetes</taxon>
        <taxon>Peronosporales</taxon>
        <taxon>Peronosporaceae</taxon>
        <taxon>Plasmopara</taxon>
    </lineage>
</organism>
<name>A0A0N7L6V5_PLAHL</name>
<dbReference type="RefSeq" id="XP_024581700.1">
    <property type="nucleotide sequence ID" value="XM_024716064.1"/>
</dbReference>